<protein>
    <submittedName>
        <fullName evidence="2">Uncharacterized protein</fullName>
    </submittedName>
</protein>
<proteinExistence type="predicted"/>
<reference evidence="2" key="1">
    <citation type="journal article" date="2022" name="bioRxiv">
        <title>Sequencing and chromosome-scale assembly of the giantPleurodeles waltlgenome.</title>
        <authorList>
            <person name="Brown T."/>
            <person name="Elewa A."/>
            <person name="Iarovenko S."/>
            <person name="Subramanian E."/>
            <person name="Araus A.J."/>
            <person name="Petzold A."/>
            <person name="Susuki M."/>
            <person name="Suzuki K.-i.T."/>
            <person name="Hayashi T."/>
            <person name="Toyoda A."/>
            <person name="Oliveira C."/>
            <person name="Osipova E."/>
            <person name="Leigh N.D."/>
            <person name="Simon A."/>
            <person name="Yun M.H."/>
        </authorList>
    </citation>
    <scope>NUCLEOTIDE SEQUENCE</scope>
    <source>
        <strain evidence="2">20211129_DDA</strain>
        <tissue evidence="2">Liver</tissue>
    </source>
</reference>
<gene>
    <name evidence="2" type="ORF">NDU88_002026</name>
</gene>
<dbReference type="EMBL" id="JANPWB010000012">
    <property type="protein sequence ID" value="KAJ1113784.1"/>
    <property type="molecule type" value="Genomic_DNA"/>
</dbReference>
<accession>A0AAV7NF49</accession>
<evidence type="ECO:0000256" key="1">
    <source>
        <dbReference type="SAM" id="MobiDB-lite"/>
    </source>
</evidence>
<organism evidence="2 3">
    <name type="scientific">Pleurodeles waltl</name>
    <name type="common">Iberian ribbed newt</name>
    <dbReference type="NCBI Taxonomy" id="8319"/>
    <lineage>
        <taxon>Eukaryota</taxon>
        <taxon>Metazoa</taxon>
        <taxon>Chordata</taxon>
        <taxon>Craniata</taxon>
        <taxon>Vertebrata</taxon>
        <taxon>Euteleostomi</taxon>
        <taxon>Amphibia</taxon>
        <taxon>Batrachia</taxon>
        <taxon>Caudata</taxon>
        <taxon>Salamandroidea</taxon>
        <taxon>Salamandridae</taxon>
        <taxon>Pleurodelinae</taxon>
        <taxon>Pleurodeles</taxon>
    </lineage>
</organism>
<keyword evidence="3" id="KW-1185">Reference proteome</keyword>
<name>A0AAV7NF49_PLEWA</name>
<feature type="region of interest" description="Disordered" evidence="1">
    <location>
        <begin position="67"/>
        <end position="93"/>
    </location>
</feature>
<sequence length="121" mass="13119">MAREGRRVSRSGSSAYLSPRLSFLRQASVPSSSLPVRPEWEACVLRECRAVRMSPILGARLVVGRGAFGASPAPPPPAHGPPPSRARLLGGHHHSWPDHAPAVHFILWSHLQREPADVSKS</sequence>
<evidence type="ECO:0000313" key="3">
    <source>
        <dbReference type="Proteomes" id="UP001066276"/>
    </source>
</evidence>
<dbReference type="AlphaFoldDB" id="A0AAV7NF49"/>
<comment type="caution">
    <text evidence="2">The sequence shown here is derived from an EMBL/GenBank/DDBJ whole genome shotgun (WGS) entry which is preliminary data.</text>
</comment>
<feature type="compositionally biased region" description="Pro residues" evidence="1">
    <location>
        <begin position="72"/>
        <end position="84"/>
    </location>
</feature>
<evidence type="ECO:0000313" key="2">
    <source>
        <dbReference type="EMBL" id="KAJ1113784.1"/>
    </source>
</evidence>
<dbReference type="Proteomes" id="UP001066276">
    <property type="component" value="Chromosome 8"/>
</dbReference>